<dbReference type="OrthoDB" id="9814037at2"/>
<evidence type="ECO:0000256" key="1">
    <source>
        <dbReference type="SAM" id="MobiDB-lite"/>
    </source>
</evidence>
<gene>
    <name evidence="3" type="ORF">CC117_14920</name>
</gene>
<evidence type="ECO:0000313" key="4">
    <source>
        <dbReference type="Proteomes" id="UP000179627"/>
    </source>
</evidence>
<evidence type="ECO:0000259" key="2">
    <source>
        <dbReference type="Pfam" id="PF13453"/>
    </source>
</evidence>
<dbReference type="InterPro" id="IPR027392">
    <property type="entry name" value="TF_Znf"/>
</dbReference>
<accession>A0A1S1R008</accession>
<name>A0A1S1R008_9ACTN</name>
<dbReference type="RefSeq" id="WP_071083639.1">
    <property type="nucleotide sequence ID" value="NZ_MBLM01000102.1"/>
</dbReference>
<evidence type="ECO:0000313" key="3">
    <source>
        <dbReference type="EMBL" id="OHV39540.1"/>
    </source>
</evidence>
<sequence>MVCPKCHGAMRTYNRNGVQIEQCDNCRGIFLDYGELEALTRLEGQWAQAAPPPPPPPPPGGHYNQPAWGSHGHGPSHGHGYGHGHGRLTRMLFSS</sequence>
<organism evidence="3 4">
    <name type="scientific">Parafrankia colletiae</name>
    <dbReference type="NCBI Taxonomy" id="573497"/>
    <lineage>
        <taxon>Bacteria</taxon>
        <taxon>Bacillati</taxon>
        <taxon>Actinomycetota</taxon>
        <taxon>Actinomycetes</taxon>
        <taxon>Frankiales</taxon>
        <taxon>Frankiaceae</taxon>
        <taxon>Parafrankia</taxon>
    </lineage>
</organism>
<feature type="compositionally biased region" description="Basic residues" evidence="1">
    <location>
        <begin position="74"/>
        <end position="88"/>
    </location>
</feature>
<reference evidence="4" key="1">
    <citation type="submission" date="2016-07" db="EMBL/GenBank/DDBJ databases">
        <title>Sequence Frankia sp. strain CcI1.17.</title>
        <authorList>
            <person name="Ghodhbane-Gtari F."/>
            <person name="Swanson E."/>
            <person name="Gueddou A."/>
            <person name="Morris K."/>
            <person name="Hezbri K."/>
            <person name="Ktari A."/>
            <person name="Nouioui I."/>
            <person name="Abebe-Akele F."/>
            <person name="Simpson S."/>
            <person name="Thomas K."/>
            <person name="Gtari M."/>
            <person name="Tisa L.S."/>
            <person name="Hurst S."/>
        </authorList>
    </citation>
    <scope>NUCLEOTIDE SEQUENCE [LARGE SCALE GENOMIC DNA]</scope>
    <source>
        <strain evidence="4">Cc1.17</strain>
    </source>
</reference>
<dbReference type="Proteomes" id="UP000179627">
    <property type="component" value="Unassembled WGS sequence"/>
</dbReference>
<proteinExistence type="predicted"/>
<dbReference type="EMBL" id="MBLM01000102">
    <property type="protein sequence ID" value="OHV39540.1"/>
    <property type="molecule type" value="Genomic_DNA"/>
</dbReference>
<protein>
    <submittedName>
        <fullName evidence="3">Zf-TFIIB domain containing protein</fullName>
    </submittedName>
</protein>
<dbReference type="AlphaFoldDB" id="A0A1S1R008"/>
<keyword evidence="4" id="KW-1185">Reference proteome</keyword>
<feature type="domain" description="Transcription factor zinc-finger" evidence="2">
    <location>
        <begin position="3"/>
        <end position="40"/>
    </location>
</feature>
<feature type="compositionally biased region" description="Pro residues" evidence="1">
    <location>
        <begin position="50"/>
        <end position="60"/>
    </location>
</feature>
<comment type="caution">
    <text evidence="3">The sequence shown here is derived from an EMBL/GenBank/DDBJ whole genome shotgun (WGS) entry which is preliminary data.</text>
</comment>
<dbReference type="Pfam" id="PF13453">
    <property type="entry name" value="Zn_ribbon_TFIIB"/>
    <property type="match status" value="1"/>
</dbReference>
<feature type="region of interest" description="Disordered" evidence="1">
    <location>
        <begin position="46"/>
        <end position="95"/>
    </location>
</feature>